<feature type="domain" description="Penicillin-binding protein dimerisation" evidence="8">
    <location>
        <begin position="60"/>
        <end position="219"/>
    </location>
</feature>
<comment type="catalytic activity">
    <reaction evidence="6">
        <text>Preferential cleavage: (Ac)2-L-Lys-D-Ala-|-D-Ala. Also transpeptidation of peptidyl-alanyl moieties that are N-acyl substituents of D-alanine.</text>
        <dbReference type="EC" id="3.4.16.4"/>
    </reaction>
</comment>
<evidence type="ECO:0000256" key="6">
    <source>
        <dbReference type="ARBA" id="ARBA00034000"/>
    </source>
</evidence>
<comment type="pathway">
    <text evidence="2">Cell wall biogenesis; peptidoglycan biosynthesis.</text>
</comment>
<evidence type="ECO:0000313" key="9">
    <source>
        <dbReference type="EMBL" id="MFC0270095.1"/>
    </source>
</evidence>
<accession>A0ABV6G8U1</accession>
<dbReference type="EC" id="3.4.16.4" evidence="4"/>
<dbReference type="Pfam" id="PF03717">
    <property type="entry name" value="PBP_dimer"/>
    <property type="match status" value="1"/>
</dbReference>
<dbReference type="InterPro" id="IPR001460">
    <property type="entry name" value="PCN-bd_Tpept"/>
</dbReference>
<reference evidence="9 10" key="1">
    <citation type="submission" date="2024-09" db="EMBL/GenBank/DDBJ databases">
        <authorList>
            <person name="Sun Q."/>
            <person name="Mori K."/>
        </authorList>
    </citation>
    <scope>NUCLEOTIDE SEQUENCE [LARGE SCALE GENOMIC DNA]</scope>
    <source>
        <strain evidence="9 10">CCM 7228</strain>
    </source>
</reference>
<dbReference type="PANTHER" id="PTHR30627:SF24">
    <property type="entry name" value="PENICILLIN-BINDING PROTEIN 4B"/>
    <property type="match status" value="1"/>
</dbReference>
<dbReference type="InterPro" id="IPR050515">
    <property type="entry name" value="Beta-lactam/transpept"/>
</dbReference>
<evidence type="ECO:0000256" key="3">
    <source>
        <dbReference type="ARBA" id="ARBA00007171"/>
    </source>
</evidence>
<dbReference type="Proteomes" id="UP001589854">
    <property type="component" value="Unassembled WGS sequence"/>
</dbReference>
<keyword evidence="10" id="KW-1185">Reference proteome</keyword>
<dbReference type="Pfam" id="PF00905">
    <property type="entry name" value="Transpeptidase"/>
    <property type="match status" value="1"/>
</dbReference>
<gene>
    <name evidence="9" type="ORF">ACFFIX_01295</name>
</gene>
<evidence type="ECO:0000256" key="5">
    <source>
        <dbReference type="ARBA" id="ARBA00023136"/>
    </source>
</evidence>
<name>A0ABV6G8U1_9BACI</name>
<organism evidence="9 10">
    <name type="scientific">Metabacillus herbersteinensis</name>
    <dbReference type="NCBI Taxonomy" id="283816"/>
    <lineage>
        <taxon>Bacteria</taxon>
        <taxon>Bacillati</taxon>
        <taxon>Bacillota</taxon>
        <taxon>Bacilli</taxon>
        <taxon>Bacillales</taxon>
        <taxon>Bacillaceae</taxon>
        <taxon>Metabacillus</taxon>
    </lineage>
</organism>
<dbReference type="InterPro" id="IPR036138">
    <property type="entry name" value="PBP_dimer_sf"/>
</dbReference>
<dbReference type="EMBL" id="JBHLVO010000001">
    <property type="protein sequence ID" value="MFC0270095.1"/>
    <property type="molecule type" value="Genomic_DNA"/>
</dbReference>
<dbReference type="SUPFAM" id="SSF56519">
    <property type="entry name" value="Penicillin binding protein dimerisation domain"/>
    <property type="match status" value="1"/>
</dbReference>
<proteinExistence type="inferred from homology"/>
<evidence type="ECO:0000256" key="4">
    <source>
        <dbReference type="ARBA" id="ARBA00012448"/>
    </source>
</evidence>
<sequence length="587" mass="66236">MLQTKRAMIVGIFFFLSFMLILVRLADVQLIHTESFTSKGINLIQESVQQRTQEVLIDHGRGRFVDRNGEPLLHVTQPSLVLFPFLKNVDWKKEELSKIVDMPLYEIERLLQYAKEPLVLTKEDGVELTEADLNQINELKIPGVFGIFKQSPIHEKVAEHIIGITGENAERLREKYPDRSDLSYKTKIGVTGLEKAFDEFLLPDAETKLLYHVDGDGNPLFGVNVKYIADSNPFYPVSVETTIHKEMQAQLEKTINKHELNRGGLVLLDVETNEILAMVSKPDFDRSQRDTYTNQMLSPLFPGSIFKTVISAAAIEYDLDSPSREFNCNLNMYGEADGKQEDGPLSFDRSFSKSCNYTFTTLAKELVAKNENVIEETADKLGLLGPVGWQGEVYHYDQFKQLPEEMTGNIWGDEGDKRVQRAVAQTAIGQLDVKVTPLGVANMMATIARGGQKQQVRIVENILYKSGTNMYEFSSNSLDGEKISPYTATKLQQMLRNVVTDTEGTGRRFQTLPYEVAGKSGTAQTGKRNNKGVDLYNKWFAGFFPATNPKYVLVVVEMDTPSAESVTNSIYYDIVQELYNLDHNVTR</sequence>
<evidence type="ECO:0000256" key="2">
    <source>
        <dbReference type="ARBA" id="ARBA00004752"/>
    </source>
</evidence>
<dbReference type="PANTHER" id="PTHR30627">
    <property type="entry name" value="PEPTIDOGLYCAN D,D-TRANSPEPTIDASE"/>
    <property type="match status" value="1"/>
</dbReference>
<comment type="subcellular location">
    <subcellularLocation>
        <location evidence="1">Membrane</location>
    </subcellularLocation>
</comment>
<feature type="domain" description="Penicillin-binding protein transpeptidase" evidence="7">
    <location>
        <begin position="263"/>
        <end position="575"/>
    </location>
</feature>
<dbReference type="RefSeq" id="WP_378929710.1">
    <property type="nucleotide sequence ID" value="NZ_JBHLVO010000001.1"/>
</dbReference>
<keyword evidence="5" id="KW-0472">Membrane</keyword>
<evidence type="ECO:0000256" key="1">
    <source>
        <dbReference type="ARBA" id="ARBA00004370"/>
    </source>
</evidence>
<dbReference type="InterPro" id="IPR012338">
    <property type="entry name" value="Beta-lactam/transpept-like"/>
</dbReference>
<comment type="similarity">
    <text evidence="3">Belongs to the transpeptidase family.</text>
</comment>
<comment type="caution">
    <text evidence="9">The sequence shown here is derived from an EMBL/GenBank/DDBJ whole genome shotgun (WGS) entry which is preliminary data.</text>
</comment>
<dbReference type="SUPFAM" id="SSF56601">
    <property type="entry name" value="beta-lactamase/transpeptidase-like"/>
    <property type="match status" value="1"/>
</dbReference>
<protein>
    <recommendedName>
        <fullName evidence="4">serine-type D-Ala-D-Ala carboxypeptidase</fullName>
        <ecNumber evidence="4">3.4.16.4</ecNumber>
    </recommendedName>
</protein>
<dbReference type="InterPro" id="IPR005311">
    <property type="entry name" value="PBP_dimer"/>
</dbReference>
<evidence type="ECO:0000259" key="7">
    <source>
        <dbReference type="Pfam" id="PF00905"/>
    </source>
</evidence>
<dbReference type="Gene3D" id="3.40.710.10">
    <property type="entry name" value="DD-peptidase/beta-lactamase superfamily"/>
    <property type="match status" value="1"/>
</dbReference>
<evidence type="ECO:0000259" key="8">
    <source>
        <dbReference type="Pfam" id="PF03717"/>
    </source>
</evidence>
<dbReference type="Gene3D" id="3.90.1310.10">
    <property type="entry name" value="Penicillin-binding protein 2a (Domain 2)"/>
    <property type="match status" value="1"/>
</dbReference>
<evidence type="ECO:0000313" key="10">
    <source>
        <dbReference type="Proteomes" id="UP001589854"/>
    </source>
</evidence>